<comment type="caution">
    <text evidence="3">The sequence shown here is derived from an EMBL/GenBank/DDBJ whole genome shotgun (WGS) entry which is preliminary data.</text>
</comment>
<feature type="transmembrane region" description="Helical" evidence="2">
    <location>
        <begin position="111"/>
        <end position="129"/>
    </location>
</feature>
<accession>A0A233V1W7</accession>
<evidence type="ECO:0000313" key="4">
    <source>
        <dbReference type="Proteomes" id="UP000215413"/>
    </source>
</evidence>
<organism evidence="3 4">
    <name type="scientific">Finegoldia magna</name>
    <name type="common">Peptostreptococcus magnus</name>
    <dbReference type="NCBI Taxonomy" id="1260"/>
    <lineage>
        <taxon>Bacteria</taxon>
        <taxon>Bacillati</taxon>
        <taxon>Bacillota</taxon>
        <taxon>Tissierellia</taxon>
        <taxon>Tissierellales</taxon>
        <taxon>Peptoniphilaceae</taxon>
        <taxon>Finegoldia</taxon>
    </lineage>
</organism>
<dbReference type="Proteomes" id="UP000215413">
    <property type="component" value="Unassembled WGS sequence"/>
</dbReference>
<dbReference type="InterPro" id="IPR010540">
    <property type="entry name" value="CmpB_TMEM229"/>
</dbReference>
<evidence type="ECO:0008006" key="5">
    <source>
        <dbReference type="Google" id="ProtNLM"/>
    </source>
</evidence>
<dbReference type="AlphaFoldDB" id="A0A233V1W7"/>
<dbReference type="EMBL" id="NDYC01000048">
    <property type="protein sequence ID" value="OXZ26405.1"/>
    <property type="molecule type" value="Genomic_DNA"/>
</dbReference>
<keyword evidence="2" id="KW-1133">Transmembrane helix</keyword>
<protein>
    <recommendedName>
        <fullName evidence="5">ABC transporter permease</fullName>
    </recommendedName>
</protein>
<feature type="transmembrane region" description="Helical" evidence="2">
    <location>
        <begin position="6"/>
        <end position="25"/>
    </location>
</feature>
<sequence>MELINFIYMFFFYAVFGYIWEVIWVSFNQKKLTNRGFLYGPLLPIYGFGAVFITLFVDHAIERFNDSYIVIFFSGLIIATALEFITGYLIEKIFKVRYWDYTERFMNIKGLICLRSSLFFGVMSIFMMNFSNKYILELTEKIKNSNYNFVIYILIAIFSVDVVISVKQAYGFRYIIEYQEKMEAYLNEIRKDVKLKALEGSQTLEADLSGLKSALRDRIEQVEIKKSFIENSAKILEDRIERETNLKEKLKTLLDERVESAEKVELIHDRIDKVYDKRLKRLQTHQKNIQRVAKRNDITYKK</sequence>
<feature type="transmembrane region" description="Helical" evidence="2">
    <location>
        <begin position="149"/>
        <end position="166"/>
    </location>
</feature>
<gene>
    <name evidence="3" type="ORF">B9N49_09240</name>
</gene>
<dbReference type="Pfam" id="PF06541">
    <property type="entry name" value="ABC_trans_CmpB"/>
    <property type="match status" value="1"/>
</dbReference>
<feature type="coiled-coil region" evidence="1">
    <location>
        <begin position="212"/>
        <end position="256"/>
    </location>
</feature>
<feature type="transmembrane region" description="Helical" evidence="2">
    <location>
        <begin position="37"/>
        <end position="57"/>
    </location>
</feature>
<keyword evidence="2" id="KW-0812">Transmembrane</keyword>
<evidence type="ECO:0000313" key="3">
    <source>
        <dbReference type="EMBL" id="OXZ26405.1"/>
    </source>
</evidence>
<dbReference type="RefSeq" id="WP_094206466.1">
    <property type="nucleotide sequence ID" value="NZ_JAWGQT010000047.1"/>
</dbReference>
<name>A0A233V1W7_FINMA</name>
<proteinExistence type="predicted"/>
<reference evidence="4" key="1">
    <citation type="submission" date="2017-04" db="EMBL/GenBank/DDBJ databases">
        <title>Finegoldia magna isolated from orthopedic joint implant-associated infections.</title>
        <authorList>
            <person name="Bjorklund S."/>
            <person name="Bruggemann H."/>
            <person name="Jensen A."/>
            <person name="Hellmark B."/>
            <person name="Soderquist B."/>
        </authorList>
    </citation>
    <scope>NUCLEOTIDE SEQUENCE [LARGE SCALE GENOMIC DNA]</scope>
    <source>
        <strain evidence="4">CCUG 54800</strain>
    </source>
</reference>
<keyword evidence="1" id="KW-0175">Coiled coil</keyword>
<evidence type="ECO:0000256" key="2">
    <source>
        <dbReference type="SAM" id="Phobius"/>
    </source>
</evidence>
<keyword evidence="2" id="KW-0472">Membrane</keyword>
<feature type="transmembrane region" description="Helical" evidence="2">
    <location>
        <begin position="69"/>
        <end position="90"/>
    </location>
</feature>
<evidence type="ECO:0000256" key="1">
    <source>
        <dbReference type="SAM" id="Coils"/>
    </source>
</evidence>